<reference evidence="1 2" key="1">
    <citation type="journal article" date="2014" name="Genome Announc.">
        <title>Draft genome sequence of Sclerotinia borealis, a psychrophilic plant pathogenic fungus.</title>
        <authorList>
            <person name="Mardanov A.V."/>
            <person name="Beletsky A.V."/>
            <person name="Kadnikov V.V."/>
            <person name="Ignatov A.N."/>
            <person name="Ravin N.V."/>
        </authorList>
    </citation>
    <scope>NUCLEOTIDE SEQUENCE [LARGE SCALE GENOMIC DNA]</scope>
    <source>
        <strain evidence="2">F-4157</strain>
    </source>
</reference>
<accession>W9CG79</accession>
<proteinExistence type="predicted"/>
<gene>
    <name evidence="1" type="ORF">SBOR_4680</name>
</gene>
<dbReference type="Proteomes" id="UP000019487">
    <property type="component" value="Unassembled WGS sequence"/>
</dbReference>
<sequence>MDTATGMMDPSPQNERLETLHLPLGSLTQPTQHISPLTPHYSVPSSPLPRMVCYCENGILTDDDPIKIAYLAFTRSYHDVTCKEDFNLSFGLFIRLLCDLFFWLESVSYHFIEEWFDEWIIRIFIKHRCQKLIGPSFKQEWLEMMNSPWMANAKPLIDRTILDKAIRTSAGRNNLLMSIGENEAYFEKMHQDNGAYPENYQVHKDKCQRLRAFISELDSR</sequence>
<dbReference type="EMBL" id="AYSA01000217">
    <property type="protein sequence ID" value="ESZ94933.1"/>
    <property type="molecule type" value="Genomic_DNA"/>
</dbReference>
<protein>
    <submittedName>
        <fullName evidence="1">Uncharacterized protein</fullName>
    </submittedName>
</protein>
<organism evidence="1 2">
    <name type="scientific">Sclerotinia borealis (strain F-4128)</name>
    <dbReference type="NCBI Taxonomy" id="1432307"/>
    <lineage>
        <taxon>Eukaryota</taxon>
        <taxon>Fungi</taxon>
        <taxon>Dikarya</taxon>
        <taxon>Ascomycota</taxon>
        <taxon>Pezizomycotina</taxon>
        <taxon>Leotiomycetes</taxon>
        <taxon>Helotiales</taxon>
        <taxon>Sclerotiniaceae</taxon>
        <taxon>Sclerotinia</taxon>
    </lineage>
</organism>
<comment type="caution">
    <text evidence="1">The sequence shown here is derived from an EMBL/GenBank/DDBJ whole genome shotgun (WGS) entry which is preliminary data.</text>
</comment>
<evidence type="ECO:0000313" key="2">
    <source>
        <dbReference type="Proteomes" id="UP000019487"/>
    </source>
</evidence>
<evidence type="ECO:0000313" key="1">
    <source>
        <dbReference type="EMBL" id="ESZ94933.1"/>
    </source>
</evidence>
<keyword evidence="2" id="KW-1185">Reference proteome</keyword>
<dbReference type="HOGENOM" id="CLU_1256694_0_0_1"/>
<dbReference type="AlphaFoldDB" id="W9CG79"/>
<name>W9CG79_SCLBF</name>